<dbReference type="Gene3D" id="2.40.260.10">
    <property type="entry name" value="Sortase"/>
    <property type="match status" value="1"/>
</dbReference>
<keyword evidence="4" id="KW-1185">Reference proteome</keyword>
<sequence>MHLDRAGADGRGTMSARRRRHGHGLGWPVAAAGMALTVVAAGCGSTAGNRTAPANGPSDGPPRSPHPTASALPLVDAQAADPIRIRVPGVGIDAPIGPLRVGADGVLPPPRAFDRAGWWQAGPEPGERGPAVIVGHVDSYRGPAVFFRLSTIADGARIFVDRADGSTAVFAEQRIERRAKTAFPTKAVYGSTSDSELRVITCGGRFDRRKRSYRDNVIVFARRVR</sequence>
<accession>A0A7R7DS62</accession>
<evidence type="ECO:0000313" key="4">
    <source>
        <dbReference type="Proteomes" id="UP000611640"/>
    </source>
</evidence>
<dbReference type="AlphaFoldDB" id="A0A7R7DS62"/>
<dbReference type="Pfam" id="PF04203">
    <property type="entry name" value="Sortase"/>
    <property type="match status" value="1"/>
</dbReference>
<dbReference type="KEGG" id="atl:Athai_41680"/>
<name>A0A7R7DS62_9ACTN</name>
<dbReference type="InterPro" id="IPR042001">
    <property type="entry name" value="Sortase_F"/>
</dbReference>
<evidence type="ECO:0000256" key="1">
    <source>
        <dbReference type="ARBA" id="ARBA00022801"/>
    </source>
</evidence>
<organism evidence="3 4">
    <name type="scientific">Actinocatenispora thailandica</name>
    <dbReference type="NCBI Taxonomy" id="227318"/>
    <lineage>
        <taxon>Bacteria</taxon>
        <taxon>Bacillati</taxon>
        <taxon>Actinomycetota</taxon>
        <taxon>Actinomycetes</taxon>
        <taxon>Micromonosporales</taxon>
        <taxon>Micromonosporaceae</taxon>
        <taxon>Actinocatenispora</taxon>
    </lineage>
</organism>
<dbReference type="Proteomes" id="UP000611640">
    <property type="component" value="Chromosome"/>
</dbReference>
<dbReference type="SUPFAM" id="SSF63817">
    <property type="entry name" value="Sortase"/>
    <property type="match status" value="1"/>
</dbReference>
<dbReference type="CDD" id="cd05829">
    <property type="entry name" value="Sortase_F"/>
    <property type="match status" value="1"/>
</dbReference>
<protein>
    <submittedName>
        <fullName evidence="3">Class F sortase</fullName>
    </submittedName>
</protein>
<evidence type="ECO:0000313" key="3">
    <source>
        <dbReference type="EMBL" id="BCJ36665.1"/>
    </source>
</evidence>
<reference evidence="3 4" key="1">
    <citation type="submission" date="2020-08" db="EMBL/GenBank/DDBJ databases">
        <title>Whole genome shotgun sequence of Actinocatenispora thailandica NBRC 105041.</title>
        <authorList>
            <person name="Komaki H."/>
            <person name="Tamura T."/>
        </authorList>
    </citation>
    <scope>NUCLEOTIDE SEQUENCE [LARGE SCALE GENOMIC DNA]</scope>
    <source>
        <strain evidence="3 4">NBRC 105041</strain>
    </source>
</reference>
<proteinExistence type="predicted"/>
<dbReference type="GO" id="GO:0016787">
    <property type="term" value="F:hydrolase activity"/>
    <property type="evidence" value="ECO:0007669"/>
    <property type="project" value="UniProtKB-KW"/>
</dbReference>
<feature type="region of interest" description="Disordered" evidence="2">
    <location>
        <begin position="1"/>
        <end position="21"/>
    </location>
</feature>
<keyword evidence="1" id="KW-0378">Hydrolase</keyword>
<evidence type="ECO:0000256" key="2">
    <source>
        <dbReference type="SAM" id="MobiDB-lite"/>
    </source>
</evidence>
<dbReference type="NCBIfam" id="NF033748">
    <property type="entry name" value="class_F_sortase"/>
    <property type="match status" value="1"/>
</dbReference>
<dbReference type="InterPro" id="IPR005754">
    <property type="entry name" value="Sortase"/>
</dbReference>
<feature type="region of interest" description="Disordered" evidence="2">
    <location>
        <begin position="49"/>
        <end position="70"/>
    </location>
</feature>
<dbReference type="InterPro" id="IPR023365">
    <property type="entry name" value="Sortase_dom-sf"/>
</dbReference>
<dbReference type="EMBL" id="AP023355">
    <property type="protein sequence ID" value="BCJ36665.1"/>
    <property type="molecule type" value="Genomic_DNA"/>
</dbReference>
<gene>
    <name evidence="3" type="ORF">Athai_41680</name>
</gene>